<dbReference type="RefSeq" id="WP_182459200.1">
    <property type="nucleotide sequence ID" value="NZ_CP059732.1"/>
</dbReference>
<gene>
    <name evidence="2" type="ORF">H3H32_28915</name>
</gene>
<protein>
    <submittedName>
        <fullName evidence="2">Uncharacterized protein</fullName>
    </submittedName>
</protein>
<proteinExistence type="predicted"/>
<reference evidence="2 3" key="1">
    <citation type="submission" date="2020-07" db="EMBL/GenBank/DDBJ databases">
        <title>Spirosoma foliorum sp. nov., isolated from the leaves on the Nejang mountain Korea, Republic of.</title>
        <authorList>
            <person name="Ho H."/>
            <person name="Lee Y.-J."/>
            <person name="Nurcahyanto D.-A."/>
            <person name="Kim S.-G."/>
        </authorList>
    </citation>
    <scope>NUCLEOTIDE SEQUENCE [LARGE SCALE GENOMIC DNA]</scope>
    <source>
        <strain evidence="2 3">PL0136</strain>
    </source>
</reference>
<evidence type="ECO:0000256" key="1">
    <source>
        <dbReference type="SAM" id="SignalP"/>
    </source>
</evidence>
<dbReference type="EMBL" id="CP059732">
    <property type="protein sequence ID" value="QMW01924.1"/>
    <property type="molecule type" value="Genomic_DNA"/>
</dbReference>
<evidence type="ECO:0000313" key="3">
    <source>
        <dbReference type="Proteomes" id="UP000515369"/>
    </source>
</evidence>
<feature type="signal peptide" evidence="1">
    <location>
        <begin position="1"/>
        <end position="24"/>
    </location>
</feature>
<evidence type="ECO:0000313" key="2">
    <source>
        <dbReference type="EMBL" id="QMW01924.1"/>
    </source>
</evidence>
<keyword evidence="1" id="KW-0732">Signal</keyword>
<dbReference type="AlphaFoldDB" id="A0A7G5GST2"/>
<feature type="chain" id="PRO_5028875242" evidence="1">
    <location>
        <begin position="25"/>
        <end position="361"/>
    </location>
</feature>
<dbReference type="Proteomes" id="UP000515369">
    <property type="component" value="Chromosome"/>
</dbReference>
<accession>A0A7G5GST2</accession>
<name>A0A7G5GST2_9BACT</name>
<organism evidence="2 3">
    <name type="scientific">Spirosoma foliorum</name>
    <dbReference type="NCBI Taxonomy" id="2710596"/>
    <lineage>
        <taxon>Bacteria</taxon>
        <taxon>Pseudomonadati</taxon>
        <taxon>Bacteroidota</taxon>
        <taxon>Cytophagia</taxon>
        <taxon>Cytophagales</taxon>
        <taxon>Cytophagaceae</taxon>
        <taxon>Spirosoma</taxon>
    </lineage>
</organism>
<sequence length="361" mass="41033">MKRLYRFSLLFWVVGLLTGIIATAQDSTKTAGSPTSTLLFDREDGLEFTLTTNLRTLMKDRGEKTAAHPAVLSYKDGSKTDSIPLTLKVRGNFRRSKVNCSFPPLLVNFPKKKVKNTLFANQNKLKLVTHCQLEEWIVREHLVYKLYNLLTDLSFRTQLVRVTYVDSLGKRAPETHWGCLLEDEGDLAKRNGVTANTLKQTNMGYADTLSMATVAVFEYMIGNTDWSVPYLHNIRLFANGISSSLPVPYDFDHAGIVEASYAKPAEQLDIISVRERVYRGPIYSMDVFLQVFDKFNQVKPQMYALYQNDSRLDKAYVKRTLKYLDDFYALINKPILAQTKFKQNAKSGIAVKSSKGVSYNK</sequence>
<dbReference type="KEGG" id="sfol:H3H32_28915"/>
<keyword evidence="3" id="KW-1185">Reference proteome</keyword>